<evidence type="ECO:0000313" key="1">
    <source>
        <dbReference type="EMBL" id="CAB4149028.1"/>
    </source>
</evidence>
<organism evidence="4">
    <name type="scientific">uncultured Caudovirales phage</name>
    <dbReference type="NCBI Taxonomy" id="2100421"/>
    <lineage>
        <taxon>Viruses</taxon>
        <taxon>Duplodnaviria</taxon>
        <taxon>Heunggongvirae</taxon>
        <taxon>Uroviricota</taxon>
        <taxon>Caudoviricetes</taxon>
        <taxon>Peduoviridae</taxon>
        <taxon>Maltschvirus</taxon>
        <taxon>Maltschvirus maltsch</taxon>
    </lineage>
</organism>
<proteinExistence type="predicted"/>
<gene>
    <name evidence="2" type="ORF">UFOVP1027_49</name>
    <name evidence="3" type="ORF">UFOVP1182_15</name>
    <name evidence="4" type="ORF">UFOVP1632_31</name>
    <name evidence="1" type="ORF">UFOVP530_49</name>
</gene>
<evidence type="ECO:0000313" key="2">
    <source>
        <dbReference type="EMBL" id="CAB4179232.1"/>
    </source>
</evidence>
<name>A0A6J5T172_9CAUD</name>
<protein>
    <submittedName>
        <fullName evidence="4">Uncharacterized protein</fullName>
    </submittedName>
</protein>
<accession>A0A6J5T172</accession>
<dbReference type="EMBL" id="LR797121">
    <property type="protein sequence ID" value="CAB4188266.1"/>
    <property type="molecule type" value="Genomic_DNA"/>
</dbReference>
<dbReference type="EMBL" id="LR796974">
    <property type="protein sequence ID" value="CAB4179232.1"/>
    <property type="molecule type" value="Genomic_DNA"/>
</dbReference>
<reference evidence="4" key="1">
    <citation type="submission" date="2020-05" db="EMBL/GenBank/DDBJ databases">
        <authorList>
            <person name="Chiriac C."/>
            <person name="Salcher M."/>
            <person name="Ghai R."/>
            <person name="Kavagutti S V."/>
        </authorList>
    </citation>
    <scope>NUCLEOTIDE SEQUENCE</scope>
</reference>
<sequence length="148" mass="16573">MGQTSEMHIALRAEEMATMYEPTFTKKEAVQTGIELVNNLLESGAVDKMQFMANLCRLKEVVNSADSEMRKHLPQEKSNVWGVEFTPVNGGNTINYTDDEIYQQLKADLDARADLLKLAQTQTIIDAYGNDVPKVSTTPRKSSITIKF</sequence>
<dbReference type="EMBL" id="LR797498">
    <property type="protein sequence ID" value="CAB4220544.1"/>
    <property type="molecule type" value="Genomic_DNA"/>
</dbReference>
<dbReference type="EMBL" id="LR796504">
    <property type="protein sequence ID" value="CAB4149028.1"/>
    <property type="molecule type" value="Genomic_DNA"/>
</dbReference>
<evidence type="ECO:0000313" key="3">
    <source>
        <dbReference type="EMBL" id="CAB4188266.1"/>
    </source>
</evidence>
<evidence type="ECO:0000313" key="4">
    <source>
        <dbReference type="EMBL" id="CAB4220544.1"/>
    </source>
</evidence>